<dbReference type="RefSeq" id="WP_182322275.1">
    <property type="nucleotide sequence ID" value="NZ_CP058554.1"/>
</dbReference>
<keyword evidence="2" id="KW-1185">Reference proteome</keyword>
<accession>A0A7G5EHN6</accession>
<organism evidence="1 2">
    <name type="scientific">Comamonas piscis</name>
    <dbReference type="NCBI Taxonomy" id="1562974"/>
    <lineage>
        <taxon>Bacteria</taxon>
        <taxon>Pseudomonadati</taxon>
        <taxon>Pseudomonadota</taxon>
        <taxon>Betaproteobacteria</taxon>
        <taxon>Burkholderiales</taxon>
        <taxon>Comamonadaceae</taxon>
        <taxon>Comamonas</taxon>
    </lineage>
</organism>
<name>A0A7G5EHN6_9BURK</name>
<sequence length="80" mass="8618">MTTFHRLKWLLQPLASIGLGVLVAEGIHHWACAARQYLSAIAATACPQSGQVKQKVSAMLCLIKFQDDDTQPVGGLLAQT</sequence>
<evidence type="ECO:0000313" key="1">
    <source>
        <dbReference type="EMBL" id="QMV73511.1"/>
    </source>
</evidence>
<evidence type="ECO:0000313" key="2">
    <source>
        <dbReference type="Proteomes" id="UP000515240"/>
    </source>
</evidence>
<dbReference type="AlphaFoldDB" id="A0A7G5EHN6"/>
<proteinExistence type="predicted"/>
<protein>
    <submittedName>
        <fullName evidence="1">Uncharacterized protein</fullName>
    </submittedName>
</protein>
<reference evidence="1 2" key="1">
    <citation type="journal article" date="2020" name="G3 (Bethesda)">
        <title>CeMbio - The Caenorhabditis elegans Microbiome Resource.</title>
        <authorList>
            <person name="Dirksen P."/>
            <person name="Assie A."/>
            <person name="Zimmermann J."/>
            <person name="Zhang F."/>
            <person name="Tietje A.M."/>
            <person name="Marsh S.A."/>
            <person name="Felix M.A."/>
            <person name="Shapira M."/>
            <person name="Kaleta C."/>
            <person name="Schulenburg H."/>
            <person name="Samuel B."/>
        </authorList>
    </citation>
    <scope>NUCLEOTIDE SEQUENCE [LARGE SCALE GENOMIC DNA]</scope>
    <source>
        <strain evidence="1 2">BIGb0172</strain>
    </source>
</reference>
<dbReference type="KEGG" id="cpis:HS961_12115"/>
<dbReference type="EMBL" id="CP058554">
    <property type="protein sequence ID" value="QMV73511.1"/>
    <property type="molecule type" value="Genomic_DNA"/>
</dbReference>
<gene>
    <name evidence="1" type="ORF">HS961_12115</name>
</gene>
<dbReference type="Proteomes" id="UP000515240">
    <property type="component" value="Chromosome"/>
</dbReference>